<protein>
    <submittedName>
        <fullName evidence="2">Uncharacterized protein</fullName>
    </submittedName>
</protein>
<accession>A0A344UXX6</accession>
<evidence type="ECO:0000313" key="2">
    <source>
        <dbReference type="EMBL" id="AXE40124.1"/>
    </source>
</evidence>
<sequence length="157" mass="16895">MSGYQATTPQRPTRPAHAWRGTLYWCLIPAIIVLPLLLLVTRQGWGFLFALYALPVIVIVEVAILVAVRSRAKALGTQQVGPLTCWPLLLHYIGSVILPFCIGDATDQGNVPAPLQIFSIPEPVVEVIATVTGALAIQGGLVALILAIVEAVQARRR</sequence>
<feature type="transmembrane region" description="Helical" evidence="1">
    <location>
        <begin position="127"/>
        <end position="149"/>
    </location>
</feature>
<evidence type="ECO:0000313" key="3">
    <source>
        <dbReference type="Proteomes" id="UP000251995"/>
    </source>
</evidence>
<dbReference type="RefSeq" id="WP_114045879.1">
    <property type="nucleotide sequence ID" value="NZ_CP025198.1"/>
</dbReference>
<keyword evidence="1" id="KW-0812">Transmembrane</keyword>
<feature type="transmembrane region" description="Helical" evidence="1">
    <location>
        <begin position="80"/>
        <end position="100"/>
    </location>
</feature>
<dbReference type="KEGG" id="acij:JS278_02990"/>
<reference evidence="2 3" key="1">
    <citation type="submission" date="2017-12" db="EMBL/GenBank/DDBJ databases">
        <title>The whole genome sequence of the Acidipropionibacterium virtanenii sp. nov. type strain JS278.</title>
        <authorList>
            <person name="Laine P."/>
            <person name="Deptula P."/>
            <person name="Varmanen P."/>
            <person name="Auvinen P."/>
        </authorList>
    </citation>
    <scope>NUCLEOTIDE SEQUENCE [LARGE SCALE GENOMIC DNA]</scope>
    <source>
        <strain evidence="2 3">JS278</strain>
    </source>
</reference>
<dbReference type="AlphaFoldDB" id="A0A344UXX6"/>
<feature type="transmembrane region" description="Helical" evidence="1">
    <location>
        <begin position="21"/>
        <end position="40"/>
    </location>
</feature>
<dbReference type="Proteomes" id="UP000251995">
    <property type="component" value="Chromosome"/>
</dbReference>
<proteinExistence type="predicted"/>
<keyword evidence="1" id="KW-1133">Transmembrane helix</keyword>
<keyword evidence="1" id="KW-0472">Membrane</keyword>
<organism evidence="2 3">
    <name type="scientific">Acidipropionibacterium virtanenii</name>
    <dbReference type="NCBI Taxonomy" id="2057246"/>
    <lineage>
        <taxon>Bacteria</taxon>
        <taxon>Bacillati</taxon>
        <taxon>Actinomycetota</taxon>
        <taxon>Actinomycetes</taxon>
        <taxon>Propionibacteriales</taxon>
        <taxon>Propionibacteriaceae</taxon>
        <taxon>Acidipropionibacterium</taxon>
    </lineage>
</organism>
<dbReference type="EMBL" id="CP025198">
    <property type="protein sequence ID" value="AXE40124.1"/>
    <property type="molecule type" value="Genomic_DNA"/>
</dbReference>
<feature type="transmembrane region" description="Helical" evidence="1">
    <location>
        <begin position="46"/>
        <end position="68"/>
    </location>
</feature>
<gene>
    <name evidence="2" type="ORF">JS278_02990</name>
</gene>
<name>A0A344UXX6_9ACTN</name>
<keyword evidence="3" id="KW-1185">Reference proteome</keyword>
<evidence type="ECO:0000256" key="1">
    <source>
        <dbReference type="SAM" id="Phobius"/>
    </source>
</evidence>